<dbReference type="Gene3D" id="3.10.20.90">
    <property type="entry name" value="Phosphatidylinositol 3-kinase Catalytic Subunit, Chain A, domain 1"/>
    <property type="match status" value="1"/>
</dbReference>
<dbReference type="InterPro" id="IPR017907">
    <property type="entry name" value="Znf_RING_CS"/>
</dbReference>
<feature type="compositionally biased region" description="Polar residues" evidence="15">
    <location>
        <begin position="94"/>
        <end position="103"/>
    </location>
</feature>
<dbReference type="InterPro" id="IPR001876">
    <property type="entry name" value="Znf_RanBP2"/>
</dbReference>
<comment type="similarity">
    <text evidence="3">Belongs to the RBR family.</text>
</comment>
<evidence type="ECO:0000256" key="10">
    <source>
        <dbReference type="ARBA" id="ARBA00022771"/>
    </source>
</evidence>
<keyword evidence="12" id="KW-0862">Zinc</keyword>
<feature type="compositionally biased region" description="Basic and acidic residues" evidence="15">
    <location>
        <begin position="1176"/>
        <end position="1189"/>
    </location>
</feature>
<keyword evidence="8" id="KW-0479">Metal-binding</keyword>
<dbReference type="Gene3D" id="2.30.30.380">
    <property type="entry name" value="Zn-finger domain of Sec23/24"/>
    <property type="match status" value="2"/>
</dbReference>
<feature type="compositionally biased region" description="Acidic residues" evidence="15">
    <location>
        <begin position="2172"/>
        <end position="2216"/>
    </location>
</feature>
<feature type="compositionally biased region" description="Low complexity" evidence="15">
    <location>
        <begin position="2419"/>
        <end position="2442"/>
    </location>
</feature>
<dbReference type="InterPro" id="IPR001841">
    <property type="entry name" value="Znf_RING"/>
</dbReference>
<comment type="caution">
    <text evidence="20">The sequence shown here is derived from an EMBL/GenBank/DDBJ whole genome shotgun (WGS) entry which is preliminary data.</text>
</comment>
<feature type="compositionally biased region" description="Basic and acidic residues" evidence="15">
    <location>
        <begin position="645"/>
        <end position="666"/>
    </location>
</feature>
<dbReference type="Pfam" id="PF00641">
    <property type="entry name" value="Zn_ribbon_RanBP"/>
    <property type="match status" value="2"/>
</dbReference>
<feature type="domain" description="RanBP2-type" evidence="18">
    <location>
        <begin position="1115"/>
        <end position="1144"/>
    </location>
</feature>
<dbReference type="InterPro" id="IPR047559">
    <property type="entry name" value="HOIL1_RBR_mRING-HC-C3HC3D"/>
</dbReference>
<dbReference type="Proteomes" id="UP001292094">
    <property type="component" value="Unassembled WGS sequence"/>
</dbReference>
<dbReference type="Gene3D" id="2.30.30.190">
    <property type="entry name" value="CAP Gly-rich-like domain"/>
    <property type="match status" value="1"/>
</dbReference>
<sequence>MDREWTYRPPVLVGERVVWVGGEGDQLPHHGNVEWMGRLPDTTSQWTIGVQFDCEVPDGGDGSWGGRHVFSCPKGRSRFLPLFAVIREKDFINSNRVPSTSGPHTDDISQDTHSGKGGETDGCAGGGAGNKTESPGVVTNPVTTLSSSTTTTTTVCSSSTVFSSIYTSKAEPYTGRIVNTLAQDLSHDTKSGRVSDDECRVRRGLKEGYRDHKGDIMRKEDCCRERELKEGYRERGRYEEEVDTEKERAEDINNEDNVFVYFGETMVRKSTLPSNLERTCVSTPSSPTLSQYQRQHGQKLSSSSVNFVSTTKYMSSPGHYSRVDQPSPTRRDKTSGFLNIFRWFRKRDKKKISNSMEQVSTTSGGSINSLSSASSSHVNLPVLKSKNGDTQNIMKTSVPQAQFGITRRYKLFSHDSSVVGTSSSTSYDEGARRLSAISASSEVSSKQGSHTGSLGRKKRLAPQPPSSPKLSDSGSVKSEKSFTSLPARDTKPEFIPNQNLTNQNNQIPQGKRLQKSKSEGLIYARAKRRAPQPPGQNKLESAKSSSLTRDGKTKRQAPFIPATDRPVSSVSTVSSLSQSPSSASTTLRSQSSSVASSGPSPESIRLESGYLRQDLAKSSSSPSIPETGKLTLSPRPWYKRKKTKNKESGKESKENTKKDGKKEKVYDSWMPDIQYSRSKLNLSATLRRSKSYNTDDNETLKKSKENEKEKRRSQVSLLANISELDRAASEQMQRELEQKRVRKETYDRKFYKACEPHFLTQTDFLPKSESSDINTLSSSGTATLGSTGSSRKDDHDSHHQGNIYDNISGGGQDTTLPQSYSKQATLRMDDTNTNSRHSLVDELSSCENSLSLRSETIFSTNSPQSTKSPGDSISSPRGSNSSTSSPIQARGSPLHRAAIDAELFYQLAKDTHAEPRTKNSPVLSGMREGRRLPSNEETSEEETEEEVVQVCESPSQLRKPAKNFGLRMNHFFAPDVSTIIEASESMTSSATTPADDLYEDLPVSSLTNGRGREENIQEEMNSEMNYDFRLNSTNAREIMQELADVRQEIERINEQEEEENREREKRKADRIRDEVMKLRQRNNFELWENAIEQAAATNSASSPPDPIELNESNERKYKWICDTCTLINLPWRLQCEACTIRRPTNPKRVDEDGKSVISEPQSSQPSVSAESPVTVIHEESSREVLDHNEASQPNDRGNHTEAEPTTTSDKKKKDINWERELQKYFRTFDEHVKGPCNALKSSGRKTNQTQPSTSNVSKQEGIYGKIKKKFQGESGKKNKGDSEHKGAKPKTKFFGTAKGPPDTFIKKQEAAVVTGQSNSEQNTLEFTIHETHTSDGLSKEPSMDEVRRARLAKFLGERGVDGEAANHFESIPPEEKKTSRKHVVKKLNDNVSSSEETKLENQSVDRPESPRRDQYMREVSVEEMEHQTNNTSHRKAQVLKPSGAVRTVVSIFNQIEQLQQANKEKPKATRKRSFGNIIERTQVFEQRLNPINYSPEMSRAPITTREVPKPQTRTDSIREKEVLIAVAKFDELAAMAELEKINKHRQKNKVPKKRPKLNKMEINQAGDVNGTPSITQGNIQSSHSNSSSCNNDRKRIVNASHLPKSNTNMQWEEGIIKGSFLYTEPRQRSLSIGSATFELIQAKDFETIEAQHSESSGYMEDNGTNTNYRESPTHTENIENKQGEPSVCNDNNISREMEQDIGAIALPIVPQIVVEGPGISKTPVGQPEQDRKEVERLSRLLTEAEGIATFKASLAEKEPSLGHTDTLNINRLLRKLESAISRGHHAEAAGLARELADFRVSCSVTRNPKTQTNSFVEPQPQQITHISSASNQPPSSSVSECFYDAEEMLEEEQEQDLTYMEYDKLLELGYLKNNVNSNGYSRQEPELSDHKVASQTNSVSAVASVNTTLNSTQMTNVQQVKNGNVMEIDNKHEKDEDNGINYQNKNKVTESHNISISSERNKPEDTKSNNLLAQRRDTKVNPARREVKSDTISKLLDTPSEQLKEDIHLQRQFNVKMYVEDKKSHQGPITFSVTSDLTVGALRDKVYRDFGFPPEVQRWILGRRLADDDTLTLEQHKVTSEGCPVFLYLVAPNTQQSRGGNTTLNCQEENSNKRSDGRGSVSMLRRTGGDNNGRINISDMNGSVRCLEVYDSDGNVQYKFYNPETRRYEFSTDMDESDLDEDDEEYEEVNTGEDDDDDDDDDDTLEEEEQEGEMEKEENGNEILYQNVRPGREINTNIPNITLAGQNENIEENKNAITTLLSHDSQEDMYTLPRPLTAAHTSKHSLNESSTVTSKSSYNNQTVISNSTNKQEVTVNVASNNPQSSKMNDQNHSQNMVTLPAQPALLSSSQDSATTPCLKQEQSKPIMAHPNTEKLGNGEYSFQCQQQQQQQQQSKQLQHHQQNKGPHQYSKHSLDKTQKQPLKLSKQQQQQQHGPENSQPQQLSQHESKQLVPQQQPQQTHQPLHQQPKTIQQQTKHPPPPPPQQQQQTMSTHTHTATNTTTTTTNIGGSLPNASITPSPSTSQGWVCPTCTLVNKWTRPGCEACATERPGTDNHQMSELPQEARGLGEVMSALEQQGCVPNSETFDCRVCFLDVEPGQGVVLRDCLHTFCKDCLGNAIKYSDSAAVMCPYRDAQYSCDSTLQDREIRALVTQEGYERHLKKSVKQAEGAMTNVFHCKTPDCPGFCQYEDNVNTFPCNVCSHLNCLTCQEQHEGRTCQEYQDDLASKIDEAAMKTKKFFDDMIRRGDGLPCPSCSVMLVRKWGCDWMRCPMCRTEICWVTRGPRWGPGGPGDVTGGCKCGIRGRKCHPKCTYCH</sequence>
<feature type="compositionally biased region" description="Acidic residues" evidence="15">
    <location>
        <begin position="937"/>
        <end position="947"/>
    </location>
</feature>
<dbReference type="PROSITE" id="PS01358">
    <property type="entry name" value="ZF_RANBP2_1"/>
    <property type="match status" value="2"/>
</dbReference>
<feature type="domain" description="Ubiquitin-like" evidence="16">
    <location>
        <begin position="2015"/>
        <end position="2072"/>
    </location>
</feature>
<feature type="domain" description="RING-type" evidence="17">
    <location>
        <begin position="2588"/>
        <end position="2630"/>
    </location>
</feature>
<feature type="compositionally biased region" description="Polar residues" evidence="15">
    <location>
        <begin position="1570"/>
        <end position="1580"/>
    </location>
</feature>
<feature type="compositionally biased region" description="Polar residues" evidence="15">
    <location>
        <begin position="2347"/>
        <end position="2357"/>
    </location>
</feature>
<evidence type="ECO:0000313" key="20">
    <source>
        <dbReference type="EMBL" id="KAK4327355.1"/>
    </source>
</evidence>
<dbReference type="CDD" id="cd20345">
    <property type="entry name" value="BRcat_RBR_HOIL1"/>
    <property type="match status" value="1"/>
</dbReference>
<evidence type="ECO:0000259" key="19">
    <source>
        <dbReference type="PROSITE" id="PS51873"/>
    </source>
</evidence>
<dbReference type="SMART" id="SM00547">
    <property type="entry name" value="ZnF_RBZ"/>
    <property type="match status" value="2"/>
</dbReference>
<feature type="compositionally biased region" description="Low complexity" evidence="15">
    <location>
        <begin position="872"/>
        <end position="885"/>
    </location>
</feature>
<proteinExistence type="inferred from homology"/>
<feature type="compositionally biased region" description="Low complexity" evidence="15">
    <location>
        <begin position="775"/>
        <end position="789"/>
    </location>
</feature>
<gene>
    <name evidence="20" type="ORF">Pmani_002183</name>
</gene>
<feature type="region of interest" description="Disordered" evidence="15">
    <location>
        <begin position="1931"/>
        <end position="1973"/>
    </location>
</feature>
<keyword evidence="7" id="KW-0808">Transferase</keyword>
<feature type="region of interest" description="Disordered" evidence="15">
    <location>
        <begin position="1653"/>
        <end position="1691"/>
    </location>
</feature>
<evidence type="ECO:0000259" key="16">
    <source>
        <dbReference type="PROSITE" id="PS50053"/>
    </source>
</evidence>
<feature type="compositionally biased region" description="Polar residues" evidence="15">
    <location>
        <begin position="2097"/>
        <end position="2109"/>
    </location>
</feature>
<feature type="region of interest" description="Disordered" evidence="15">
    <location>
        <begin position="769"/>
        <end position="817"/>
    </location>
</feature>
<dbReference type="GO" id="GO:0009893">
    <property type="term" value="P:positive regulation of metabolic process"/>
    <property type="evidence" value="ECO:0007669"/>
    <property type="project" value="UniProtKB-ARBA"/>
</dbReference>
<dbReference type="SUPFAM" id="SSF54236">
    <property type="entry name" value="Ubiquitin-like"/>
    <property type="match status" value="1"/>
</dbReference>
<feature type="compositionally biased region" description="Polar residues" evidence="15">
    <location>
        <begin position="468"/>
        <end position="484"/>
    </location>
</feature>
<evidence type="ECO:0000256" key="8">
    <source>
        <dbReference type="ARBA" id="ARBA00022723"/>
    </source>
</evidence>
<feature type="compositionally biased region" description="Basic and acidic residues" evidence="15">
    <location>
        <begin position="790"/>
        <end position="799"/>
    </location>
</feature>
<feature type="compositionally biased region" description="Low complexity" evidence="15">
    <location>
        <begin position="565"/>
        <end position="597"/>
    </location>
</feature>
<feature type="compositionally biased region" description="Polar residues" evidence="15">
    <location>
        <begin position="2506"/>
        <end position="2525"/>
    </location>
</feature>
<comment type="catalytic activity">
    <reaction evidence="1">
        <text>[E2 ubiquitin-conjugating enzyme]-S-ubiquitinyl-L-cysteine + [acceptor protein]-L-lysine = [E2 ubiquitin-conjugating enzyme]-L-cysteine + [acceptor protein]-N(6)-ubiquitinyl-L-lysine.</text>
        <dbReference type="EC" id="2.3.2.31"/>
    </reaction>
</comment>
<feature type="domain" description="RING-type" evidence="19">
    <location>
        <begin position="2584"/>
        <end position="2810"/>
    </location>
</feature>
<evidence type="ECO:0000256" key="15">
    <source>
        <dbReference type="SAM" id="MobiDB-lite"/>
    </source>
</evidence>
<feature type="compositionally biased region" description="Basic and acidic residues" evidence="15">
    <location>
        <begin position="1671"/>
        <end position="1682"/>
    </location>
</feature>
<accession>A0AAE1QJ44</accession>
<dbReference type="InterPro" id="IPR051628">
    <property type="entry name" value="LUBAC_E3_Ligases"/>
</dbReference>
<dbReference type="PROSITE" id="PS51873">
    <property type="entry name" value="TRIAD"/>
    <property type="match status" value="1"/>
</dbReference>
<feature type="compositionally biased region" description="Basic and acidic residues" evidence="15">
    <location>
        <begin position="1270"/>
        <end position="1286"/>
    </location>
</feature>
<dbReference type="PANTHER" id="PTHR22770:SF13">
    <property type="entry name" value="RING-TYPE DOMAIN-CONTAINING PROTEIN"/>
    <property type="match status" value="1"/>
</dbReference>
<evidence type="ECO:0000256" key="11">
    <source>
        <dbReference type="ARBA" id="ARBA00022786"/>
    </source>
</evidence>
<dbReference type="GO" id="GO:0043161">
    <property type="term" value="P:proteasome-mediated ubiquitin-dependent protein catabolic process"/>
    <property type="evidence" value="ECO:0007669"/>
    <property type="project" value="TreeGrafter"/>
</dbReference>
<dbReference type="GO" id="GO:0097039">
    <property type="term" value="P:protein linear polyubiquitination"/>
    <property type="evidence" value="ECO:0007669"/>
    <property type="project" value="TreeGrafter"/>
</dbReference>
<feature type="region of interest" description="Disordered" evidence="15">
    <location>
        <begin position="1387"/>
        <end position="1413"/>
    </location>
</feature>
<dbReference type="InterPro" id="IPR029071">
    <property type="entry name" value="Ubiquitin-like_domsf"/>
</dbReference>
<feature type="compositionally biased region" description="Basic and acidic residues" evidence="15">
    <location>
        <begin position="1196"/>
        <end position="1214"/>
    </location>
</feature>
<evidence type="ECO:0000256" key="2">
    <source>
        <dbReference type="ARBA" id="ARBA00004906"/>
    </source>
</evidence>
<feature type="region of interest" description="Disordered" evidence="15">
    <location>
        <begin position="352"/>
        <end position="373"/>
    </location>
</feature>
<dbReference type="EMBL" id="JAWZYT010000156">
    <property type="protein sequence ID" value="KAK4327355.1"/>
    <property type="molecule type" value="Genomic_DNA"/>
</dbReference>
<feature type="compositionally biased region" description="Low complexity" evidence="15">
    <location>
        <begin position="2450"/>
        <end position="2476"/>
    </location>
</feature>
<evidence type="ECO:0000256" key="6">
    <source>
        <dbReference type="ARBA" id="ARBA00022553"/>
    </source>
</evidence>
<dbReference type="InterPro" id="IPR044066">
    <property type="entry name" value="TRIAD_supradom"/>
</dbReference>
<dbReference type="SUPFAM" id="SSF57850">
    <property type="entry name" value="RING/U-box"/>
    <property type="match status" value="3"/>
</dbReference>
<feature type="compositionally biased region" description="Polar residues" evidence="15">
    <location>
        <begin position="1158"/>
        <end position="1171"/>
    </location>
</feature>
<feature type="region of interest" description="Disordered" evidence="15">
    <location>
        <begin position="2097"/>
        <end position="2138"/>
    </location>
</feature>
<dbReference type="InterPro" id="IPR000626">
    <property type="entry name" value="Ubiquitin-like_dom"/>
</dbReference>
<dbReference type="SUPFAM" id="SSF74924">
    <property type="entry name" value="Cap-Gly domain"/>
    <property type="match status" value="1"/>
</dbReference>
<dbReference type="CDD" id="cd01799">
    <property type="entry name" value="Ubl_HOIL1"/>
    <property type="match status" value="1"/>
</dbReference>
<dbReference type="PROSITE" id="PS50199">
    <property type="entry name" value="ZF_RANBP2_2"/>
    <property type="match status" value="2"/>
</dbReference>
<feature type="compositionally biased region" description="Polar residues" evidence="15">
    <location>
        <begin position="680"/>
        <end position="694"/>
    </location>
</feature>
<keyword evidence="6" id="KW-0597">Phosphoprotein</keyword>
<feature type="compositionally biased region" description="Polar residues" evidence="15">
    <location>
        <begin position="496"/>
        <end position="508"/>
    </location>
</feature>
<evidence type="ECO:0000256" key="12">
    <source>
        <dbReference type="ARBA" id="ARBA00022833"/>
    </source>
</evidence>
<evidence type="ECO:0000259" key="17">
    <source>
        <dbReference type="PROSITE" id="PS50089"/>
    </source>
</evidence>
<feature type="compositionally biased region" description="Basic and acidic residues" evidence="15">
    <location>
        <begin position="1395"/>
        <end position="1413"/>
    </location>
</feature>
<dbReference type="GO" id="GO:0043130">
    <property type="term" value="F:ubiquitin binding"/>
    <property type="evidence" value="ECO:0007669"/>
    <property type="project" value="TreeGrafter"/>
</dbReference>
<feature type="compositionally biased region" description="Low complexity" evidence="15">
    <location>
        <begin position="2383"/>
        <end position="2396"/>
    </location>
</feature>
<feature type="compositionally biased region" description="Low complexity" evidence="15">
    <location>
        <begin position="130"/>
        <end position="150"/>
    </location>
</feature>
<dbReference type="GO" id="GO:0008270">
    <property type="term" value="F:zinc ion binding"/>
    <property type="evidence" value="ECO:0007669"/>
    <property type="project" value="UniProtKB-KW"/>
</dbReference>
<feature type="region of interest" description="Disordered" evidence="15">
    <location>
        <begin position="1564"/>
        <end position="1592"/>
    </location>
</feature>
<evidence type="ECO:0000256" key="3">
    <source>
        <dbReference type="ARBA" id="ARBA00008278"/>
    </source>
</evidence>
<feature type="region of interest" description="Disordered" evidence="15">
    <location>
        <begin position="910"/>
        <end position="948"/>
    </location>
</feature>
<dbReference type="PROSITE" id="PS50053">
    <property type="entry name" value="UBIQUITIN_2"/>
    <property type="match status" value="1"/>
</dbReference>
<reference evidence="20" key="1">
    <citation type="submission" date="2023-11" db="EMBL/GenBank/DDBJ databases">
        <title>Genome assemblies of two species of porcelain crab, Petrolisthes cinctipes and Petrolisthes manimaculis (Anomura: Porcellanidae).</title>
        <authorList>
            <person name="Angst P."/>
        </authorList>
    </citation>
    <scope>NUCLEOTIDE SEQUENCE</scope>
    <source>
        <strain evidence="20">PB745_02</strain>
        <tissue evidence="20">Gill</tissue>
    </source>
</reference>
<feature type="region of interest" description="Disordered" evidence="15">
    <location>
        <begin position="1144"/>
        <end position="1214"/>
    </location>
</feature>
<protein>
    <recommendedName>
        <fullName evidence="5">RanBP-type and C3HC4-type zinc finger-containing protein 1</fullName>
        <ecNumber evidence="4">2.3.2.31</ecNumber>
    </recommendedName>
</protein>
<evidence type="ECO:0000259" key="18">
    <source>
        <dbReference type="PROSITE" id="PS50199"/>
    </source>
</evidence>
<dbReference type="GO" id="GO:0061630">
    <property type="term" value="F:ubiquitin protein ligase activity"/>
    <property type="evidence" value="ECO:0007669"/>
    <property type="project" value="UniProtKB-EC"/>
</dbReference>
<dbReference type="CDD" id="cd16633">
    <property type="entry name" value="mRING-HC-C3HC3D_RBR_HOIL1"/>
    <property type="match status" value="1"/>
</dbReference>
<keyword evidence="9" id="KW-0677">Repeat</keyword>
<feature type="region of interest" description="Disordered" evidence="15">
    <location>
        <begin position="94"/>
        <end position="150"/>
    </location>
</feature>
<dbReference type="PROSITE" id="PS50089">
    <property type="entry name" value="ZF_RING_2"/>
    <property type="match status" value="1"/>
</dbReference>
<evidence type="ECO:0000256" key="5">
    <source>
        <dbReference type="ARBA" id="ARBA00017887"/>
    </source>
</evidence>
<evidence type="ECO:0000256" key="1">
    <source>
        <dbReference type="ARBA" id="ARBA00001798"/>
    </source>
</evidence>
<dbReference type="GO" id="GO:0071797">
    <property type="term" value="C:LUBAC complex"/>
    <property type="evidence" value="ECO:0007669"/>
    <property type="project" value="TreeGrafter"/>
</dbReference>
<feature type="compositionally biased region" description="Polar residues" evidence="15">
    <location>
        <begin position="1940"/>
        <end position="1958"/>
    </location>
</feature>
<dbReference type="InterPro" id="IPR036859">
    <property type="entry name" value="CAP-Gly_dom_sf"/>
</dbReference>
<evidence type="ECO:0000256" key="13">
    <source>
        <dbReference type="PROSITE-ProRule" id="PRU00322"/>
    </source>
</evidence>
<dbReference type="EC" id="2.3.2.31" evidence="4"/>
<feature type="domain" description="RanBP2-type" evidence="18">
    <location>
        <begin position="2522"/>
        <end position="2551"/>
    </location>
</feature>
<dbReference type="Gene3D" id="3.30.40.10">
    <property type="entry name" value="Zinc/RING finger domain, C3HC4 (zinc finger)"/>
    <property type="match status" value="1"/>
</dbReference>
<feature type="compositionally biased region" description="Polar residues" evidence="15">
    <location>
        <begin position="1244"/>
        <end position="1258"/>
    </location>
</feature>
<evidence type="ECO:0000256" key="14">
    <source>
        <dbReference type="SAM" id="Coils"/>
    </source>
</evidence>
<feature type="compositionally biased region" description="Low complexity" evidence="15">
    <location>
        <begin position="360"/>
        <end position="373"/>
    </location>
</feature>
<feature type="compositionally biased region" description="Low complexity" evidence="15">
    <location>
        <begin position="2485"/>
        <end position="2505"/>
    </location>
</feature>
<name>A0AAE1QJ44_9EUCA</name>
<organism evidence="20 21">
    <name type="scientific">Petrolisthes manimaculis</name>
    <dbReference type="NCBI Taxonomy" id="1843537"/>
    <lineage>
        <taxon>Eukaryota</taxon>
        <taxon>Metazoa</taxon>
        <taxon>Ecdysozoa</taxon>
        <taxon>Arthropoda</taxon>
        <taxon>Crustacea</taxon>
        <taxon>Multicrustacea</taxon>
        <taxon>Malacostraca</taxon>
        <taxon>Eumalacostraca</taxon>
        <taxon>Eucarida</taxon>
        <taxon>Decapoda</taxon>
        <taxon>Pleocyemata</taxon>
        <taxon>Anomura</taxon>
        <taxon>Galatheoidea</taxon>
        <taxon>Porcellanidae</taxon>
        <taxon>Petrolisthes</taxon>
    </lineage>
</organism>
<dbReference type="InterPro" id="IPR013083">
    <property type="entry name" value="Znf_RING/FYVE/PHD"/>
</dbReference>
<dbReference type="PANTHER" id="PTHR22770">
    <property type="entry name" value="UBIQUITIN CONJUGATING ENZYME 7 INTERACTING PROTEIN-RELATED"/>
    <property type="match status" value="1"/>
</dbReference>
<evidence type="ECO:0000256" key="9">
    <source>
        <dbReference type="ARBA" id="ARBA00022737"/>
    </source>
</evidence>
<feature type="region of interest" description="Disordered" evidence="15">
    <location>
        <begin position="1233"/>
        <end position="1302"/>
    </location>
</feature>
<feature type="compositionally biased region" description="Polar residues" evidence="15">
    <location>
        <begin position="856"/>
        <end position="871"/>
    </location>
</feature>
<keyword evidence="11" id="KW-0833">Ubl conjugation pathway</keyword>
<feature type="coiled-coil region" evidence="14">
    <location>
        <begin position="1035"/>
        <end position="1081"/>
    </location>
</feature>
<dbReference type="PROSITE" id="PS00518">
    <property type="entry name" value="ZF_RING_1"/>
    <property type="match status" value="1"/>
</dbReference>
<evidence type="ECO:0000256" key="7">
    <source>
        <dbReference type="ARBA" id="ARBA00022679"/>
    </source>
</evidence>
<feature type="region of interest" description="Disordered" evidence="15">
    <location>
        <begin position="2169"/>
        <end position="2222"/>
    </location>
</feature>
<comment type="pathway">
    <text evidence="2">Protein modification; protein ubiquitination.</text>
</comment>
<keyword evidence="21" id="KW-1185">Reference proteome</keyword>
<feature type="compositionally biased region" description="Basic and acidic residues" evidence="15">
    <location>
        <begin position="698"/>
        <end position="712"/>
    </location>
</feature>
<feature type="region of interest" description="Disordered" evidence="15">
    <location>
        <begin position="856"/>
        <end position="892"/>
    </location>
</feature>
<feature type="compositionally biased region" description="Polar residues" evidence="15">
    <location>
        <begin position="538"/>
        <end position="548"/>
    </location>
</feature>
<feature type="region of interest" description="Disordered" evidence="15">
    <location>
        <begin position="2347"/>
        <end position="2525"/>
    </location>
</feature>
<keyword evidence="14" id="KW-0175">Coiled coil</keyword>
<feature type="compositionally biased region" description="Low complexity" evidence="15">
    <location>
        <begin position="1581"/>
        <end position="1590"/>
    </location>
</feature>
<evidence type="ECO:0000256" key="4">
    <source>
        <dbReference type="ARBA" id="ARBA00012251"/>
    </source>
</evidence>
<feature type="region of interest" description="Disordered" evidence="15">
    <location>
        <begin position="680"/>
        <end position="714"/>
    </location>
</feature>
<keyword evidence="10 13" id="KW-0863">Zinc-finger</keyword>
<dbReference type="SUPFAM" id="SSF90209">
    <property type="entry name" value="Ran binding protein zinc finger-like"/>
    <property type="match status" value="1"/>
</dbReference>
<dbReference type="FunFam" id="3.30.40.10:FF:000137">
    <property type="entry name" value="RanBP-type and C3HC4-type zinc finger-containing protein 1"/>
    <property type="match status" value="1"/>
</dbReference>
<dbReference type="InterPro" id="IPR036443">
    <property type="entry name" value="Znf_RanBP2_sf"/>
</dbReference>
<dbReference type="InterPro" id="IPR047558">
    <property type="entry name" value="BRcat_RBR_HOIL1"/>
</dbReference>
<feature type="region of interest" description="Disordered" evidence="15">
    <location>
        <begin position="437"/>
        <end position="668"/>
    </location>
</feature>
<evidence type="ECO:0000313" key="21">
    <source>
        <dbReference type="Proteomes" id="UP001292094"/>
    </source>
</evidence>